<sequence>MLLRSRAGQDLRDIEHGVHAFRRTGANHFIDGTPYLFPVSGKIETEVQ</sequence>
<gene>
    <name evidence="1" type="ORF">J2Z18_002637</name>
</gene>
<organism evidence="1 2">
    <name type="scientific">Paenibacillus lactis</name>
    <dbReference type="NCBI Taxonomy" id="228574"/>
    <lineage>
        <taxon>Bacteria</taxon>
        <taxon>Bacillati</taxon>
        <taxon>Bacillota</taxon>
        <taxon>Bacilli</taxon>
        <taxon>Bacillales</taxon>
        <taxon>Paenibacillaceae</taxon>
        <taxon>Paenibacillus</taxon>
    </lineage>
</organism>
<proteinExistence type="predicted"/>
<dbReference type="Proteomes" id="UP000706926">
    <property type="component" value="Unassembled WGS sequence"/>
</dbReference>
<evidence type="ECO:0000313" key="1">
    <source>
        <dbReference type="EMBL" id="MBP1893535.1"/>
    </source>
</evidence>
<reference evidence="1 2" key="1">
    <citation type="submission" date="2021-03" db="EMBL/GenBank/DDBJ databases">
        <title>Genomic Encyclopedia of Type Strains, Phase IV (KMG-IV): sequencing the most valuable type-strain genomes for metagenomic binning, comparative biology and taxonomic classification.</title>
        <authorList>
            <person name="Goeker M."/>
        </authorList>
    </citation>
    <scope>NUCLEOTIDE SEQUENCE [LARGE SCALE GENOMIC DNA]</scope>
    <source>
        <strain evidence="1 2">DSM 15596</strain>
    </source>
</reference>
<name>A0ABS4FB98_9BACL</name>
<dbReference type="EMBL" id="JAGGKI010000005">
    <property type="protein sequence ID" value="MBP1893535.1"/>
    <property type="molecule type" value="Genomic_DNA"/>
</dbReference>
<evidence type="ECO:0000313" key="2">
    <source>
        <dbReference type="Proteomes" id="UP000706926"/>
    </source>
</evidence>
<accession>A0ABS4FB98</accession>
<protein>
    <submittedName>
        <fullName evidence="1">Uncharacterized protein</fullName>
    </submittedName>
</protein>
<keyword evidence="2" id="KW-1185">Reference proteome</keyword>
<comment type="caution">
    <text evidence="1">The sequence shown here is derived from an EMBL/GenBank/DDBJ whole genome shotgun (WGS) entry which is preliminary data.</text>
</comment>